<feature type="compositionally biased region" description="Low complexity" evidence="1">
    <location>
        <begin position="770"/>
        <end position="788"/>
    </location>
</feature>
<keyword evidence="3" id="KW-1185">Reference proteome</keyword>
<feature type="compositionally biased region" description="Low complexity" evidence="1">
    <location>
        <begin position="727"/>
        <end position="750"/>
    </location>
</feature>
<comment type="caution">
    <text evidence="2">The sequence shown here is derived from an EMBL/GenBank/DDBJ whole genome shotgun (WGS) entry which is preliminary data.</text>
</comment>
<feature type="compositionally biased region" description="Acidic residues" evidence="1">
    <location>
        <begin position="368"/>
        <end position="383"/>
    </location>
</feature>
<sequence length="845" mass="90240">MGRKQRERVRIPKGDRKNMRLWAEGARETVLQPHIEAYAAALDKGRHSERRFWKGVCKEFHARIDWRTLDAEEPMVAEWDPTAPAAKETLSEEDEAAKRGRIKELNERIRRWFLYRIRRMRKNRVATSLDPTKDPYAVLLSNLSGIRNPPKARQAYQQYMRECYQEKIAPVVAQRWEAARAEGSTSTKDPKAGFRALVAREMFSELSGKEQNGFAARATKEAATSKAAYVKALKDPPSTKPEDRQKCIARISEFMGPILKGLYEYTGLHATLIVGGPMPSFGGELRSLHVSYGRNKTVAGAHWAQWDKPRFKRDVQDFMVEYLKTAYGSEDCAEAALDDTTPATGGGASMLAAATYTISPDRDAVPEGADDESESDSEDDSGDGDSSSSDSDTEGDSAVAVDYSEDEEGDARARKKARMDKALAAAARKQKGKRKEKVKGRRGKMVNDATEAEQLAKERRLAIEKTLLHLRADEDLTYEQRRDRQIARNKLEMAKISAEFRDLFNDNGSKAKASKATSAKRPRAPRQAPGAPTRRSSRLGAVDGVGGNEGEGEPVDEEGEGIGDDEEDDNTGGEGMGDGGAGDDAEDGDYMMPSIVATSAALSATAHDCTTPSRLRTSSPAPSTAAAPAVPRPTPRPRLPALSGVAAPSSPTAPRPSTLSTSSPAPSTAAAPAVPRPTPRPRLPALSRLAAPSTPTAPRPSTLSTSSPAPSTAAAPAVPRPTPRPRLPALLGVAAPSSPTAPRPSTLLTSPPTPSTPPPLGTPPAPAPSMPTTSTAPSPLAPRASPTTSTPPAPTPSTLPTSKPPPPSTAAAAHTTRRVSGGPAVAAQSTLVPCPPKAAAWFIHP</sequence>
<feature type="compositionally biased region" description="Low complexity" evidence="1">
    <location>
        <begin position="615"/>
        <end position="629"/>
    </location>
</feature>
<feature type="compositionally biased region" description="Pro residues" evidence="1">
    <location>
        <begin position="789"/>
        <end position="808"/>
    </location>
</feature>
<gene>
    <name evidence="2" type="ORF">B0H15DRAFT_949828</name>
</gene>
<feature type="compositionally biased region" description="Basic residues" evidence="1">
    <location>
        <begin position="428"/>
        <end position="444"/>
    </location>
</feature>
<organism evidence="2 3">
    <name type="scientific">Mycena belliarum</name>
    <dbReference type="NCBI Taxonomy" id="1033014"/>
    <lineage>
        <taxon>Eukaryota</taxon>
        <taxon>Fungi</taxon>
        <taxon>Dikarya</taxon>
        <taxon>Basidiomycota</taxon>
        <taxon>Agaricomycotina</taxon>
        <taxon>Agaricomycetes</taxon>
        <taxon>Agaricomycetidae</taxon>
        <taxon>Agaricales</taxon>
        <taxon>Marasmiineae</taxon>
        <taxon>Mycenaceae</taxon>
        <taxon>Mycena</taxon>
    </lineage>
</organism>
<feature type="region of interest" description="Disordered" evidence="1">
    <location>
        <begin position="360"/>
        <end position="450"/>
    </location>
</feature>
<feature type="region of interest" description="Disordered" evidence="1">
    <location>
        <begin position="502"/>
        <end position="829"/>
    </location>
</feature>
<feature type="compositionally biased region" description="Polar residues" evidence="1">
    <location>
        <begin position="596"/>
        <end position="614"/>
    </location>
</feature>
<feature type="compositionally biased region" description="Low complexity" evidence="1">
    <location>
        <begin position="639"/>
        <end position="673"/>
    </location>
</feature>
<proteinExistence type="predicted"/>
<evidence type="ECO:0000256" key="1">
    <source>
        <dbReference type="SAM" id="MobiDB-lite"/>
    </source>
</evidence>
<feature type="compositionally biased region" description="Pro residues" evidence="1">
    <location>
        <begin position="751"/>
        <end position="769"/>
    </location>
</feature>
<reference evidence="2" key="1">
    <citation type="submission" date="2023-03" db="EMBL/GenBank/DDBJ databases">
        <title>Massive genome expansion in bonnet fungi (Mycena s.s.) driven by repeated elements and novel gene families across ecological guilds.</title>
        <authorList>
            <consortium name="Lawrence Berkeley National Laboratory"/>
            <person name="Harder C.B."/>
            <person name="Miyauchi S."/>
            <person name="Viragh M."/>
            <person name="Kuo A."/>
            <person name="Thoen E."/>
            <person name="Andreopoulos B."/>
            <person name="Lu D."/>
            <person name="Skrede I."/>
            <person name="Drula E."/>
            <person name="Henrissat B."/>
            <person name="Morin E."/>
            <person name="Kohler A."/>
            <person name="Barry K."/>
            <person name="LaButti K."/>
            <person name="Morin E."/>
            <person name="Salamov A."/>
            <person name="Lipzen A."/>
            <person name="Mereny Z."/>
            <person name="Hegedus B."/>
            <person name="Baldrian P."/>
            <person name="Stursova M."/>
            <person name="Weitz H."/>
            <person name="Taylor A."/>
            <person name="Grigoriev I.V."/>
            <person name="Nagy L.G."/>
            <person name="Martin F."/>
            <person name="Kauserud H."/>
        </authorList>
    </citation>
    <scope>NUCLEOTIDE SEQUENCE</scope>
    <source>
        <strain evidence="2">CBHHK173m</strain>
    </source>
</reference>
<name>A0AAD6XLU5_9AGAR</name>
<dbReference type="Proteomes" id="UP001222325">
    <property type="component" value="Unassembled WGS sequence"/>
</dbReference>
<protein>
    <submittedName>
        <fullName evidence="2">Uncharacterized protein</fullName>
    </submittedName>
</protein>
<evidence type="ECO:0000313" key="3">
    <source>
        <dbReference type="Proteomes" id="UP001222325"/>
    </source>
</evidence>
<feature type="compositionally biased region" description="Low complexity" evidence="1">
    <location>
        <begin position="525"/>
        <end position="534"/>
    </location>
</feature>
<evidence type="ECO:0000313" key="2">
    <source>
        <dbReference type="EMBL" id="KAJ7088014.1"/>
    </source>
</evidence>
<dbReference type="EMBL" id="JARJCN010000027">
    <property type="protein sequence ID" value="KAJ7088014.1"/>
    <property type="molecule type" value="Genomic_DNA"/>
</dbReference>
<accession>A0AAD6XLU5</accession>
<feature type="compositionally biased region" description="Acidic residues" evidence="1">
    <location>
        <begin position="550"/>
        <end position="571"/>
    </location>
</feature>
<dbReference type="AlphaFoldDB" id="A0AAD6XLU5"/>
<feature type="compositionally biased region" description="Low complexity" evidence="1">
    <location>
        <begin position="683"/>
        <end position="717"/>
    </location>
</feature>